<evidence type="ECO:0000259" key="1">
    <source>
        <dbReference type="Pfam" id="PF05899"/>
    </source>
</evidence>
<dbReference type="Proteomes" id="UP001626549">
    <property type="component" value="Chromosome"/>
</dbReference>
<dbReference type="InterPro" id="IPR014710">
    <property type="entry name" value="RmlC-like_jellyroll"/>
</dbReference>
<dbReference type="SUPFAM" id="SSF51182">
    <property type="entry name" value="RmlC-like cupins"/>
    <property type="match status" value="1"/>
</dbReference>
<proteinExistence type="predicted"/>
<dbReference type="EMBL" id="CP136865">
    <property type="protein sequence ID" value="WOJ95826.1"/>
    <property type="molecule type" value="Genomic_DNA"/>
</dbReference>
<evidence type="ECO:0000313" key="2">
    <source>
        <dbReference type="EMBL" id="WOJ95826.1"/>
    </source>
</evidence>
<dbReference type="Pfam" id="PF05899">
    <property type="entry name" value="Cupin_3"/>
    <property type="match status" value="1"/>
</dbReference>
<protein>
    <submittedName>
        <fullName evidence="2">Cupin domain-containing protein</fullName>
    </submittedName>
</protein>
<evidence type="ECO:0000313" key="3">
    <source>
        <dbReference type="Proteomes" id="UP001626549"/>
    </source>
</evidence>
<reference evidence="2 3" key="1">
    <citation type="submission" date="2023-10" db="EMBL/GenBank/DDBJ databases">
        <title>Two novel species belonging to the OM43/NOR5 clade.</title>
        <authorList>
            <person name="Park M."/>
        </authorList>
    </citation>
    <scope>NUCLEOTIDE SEQUENCE [LARGE SCALE GENOMIC DNA]</scope>
    <source>
        <strain evidence="2 3">IMCC45268</strain>
    </source>
</reference>
<gene>
    <name evidence="2" type="ORF">R0137_11290</name>
</gene>
<dbReference type="InterPro" id="IPR011051">
    <property type="entry name" value="RmlC_Cupin_sf"/>
</dbReference>
<sequence>MNAVHSLQKLIAALAIGGIGSITSMVTVADDVVYPAEMSSDAIAGAIFDHPDTLVKGEGADTVKDITSLLSSDGRFASGMYLAGKSRWEINEPYGVDEFMYFLEGGVTLTSSDGTVTKISAGEAVTIPKEWTGIWETDGYKKIWVIYSDDGSALE</sequence>
<accession>A0ABZ0I9S4</accession>
<dbReference type="InterPro" id="IPR008579">
    <property type="entry name" value="UGlyAH_Cupin_dom"/>
</dbReference>
<organism evidence="2 3">
    <name type="scientific">Congregibacter brevis</name>
    <dbReference type="NCBI Taxonomy" id="3081201"/>
    <lineage>
        <taxon>Bacteria</taxon>
        <taxon>Pseudomonadati</taxon>
        <taxon>Pseudomonadota</taxon>
        <taxon>Gammaproteobacteria</taxon>
        <taxon>Cellvibrionales</taxon>
        <taxon>Halieaceae</taxon>
        <taxon>Congregibacter</taxon>
    </lineage>
</organism>
<name>A0ABZ0I9S4_9GAMM</name>
<dbReference type="RefSeq" id="WP_407326524.1">
    <property type="nucleotide sequence ID" value="NZ_CP136865.1"/>
</dbReference>
<dbReference type="PANTHER" id="PTHR40943:SF1">
    <property type="entry name" value="CYTOPLASMIC PROTEIN"/>
    <property type="match status" value="1"/>
</dbReference>
<feature type="domain" description="(S)-ureidoglycine aminohydrolase cupin" evidence="1">
    <location>
        <begin position="71"/>
        <end position="137"/>
    </location>
</feature>
<dbReference type="Gene3D" id="2.60.120.10">
    <property type="entry name" value="Jelly Rolls"/>
    <property type="match status" value="1"/>
</dbReference>
<keyword evidence="3" id="KW-1185">Reference proteome</keyword>
<dbReference type="PANTHER" id="PTHR40943">
    <property type="entry name" value="CYTOPLASMIC PROTEIN-RELATED"/>
    <property type="match status" value="1"/>
</dbReference>